<evidence type="ECO:0000313" key="6">
    <source>
        <dbReference type="Proteomes" id="UP001597083"/>
    </source>
</evidence>
<gene>
    <name evidence="5" type="ORF">ACFQ07_28470</name>
</gene>
<evidence type="ECO:0000256" key="1">
    <source>
        <dbReference type="ARBA" id="ARBA00022679"/>
    </source>
</evidence>
<reference evidence="6" key="1">
    <citation type="journal article" date="2019" name="Int. J. Syst. Evol. Microbiol.">
        <title>The Global Catalogue of Microorganisms (GCM) 10K type strain sequencing project: providing services to taxonomists for standard genome sequencing and annotation.</title>
        <authorList>
            <consortium name="The Broad Institute Genomics Platform"/>
            <consortium name="The Broad Institute Genome Sequencing Center for Infectious Disease"/>
            <person name="Wu L."/>
            <person name="Ma J."/>
        </authorList>
    </citation>
    <scope>NUCLEOTIDE SEQUENCE [LARGE SCALE GENOMIC DNA]</scope>
    <source>
        <strain evidence="6">JCM 31696</strain>
    </source>
</reference>
<dbReference type="InterPro" id="IPR016039">
    <property type="entry name" value="Thiolase-like"/>
</dbReference>
<protein>
    <submittedName>
        <fullName evidence="5">Ketoacyl-ACP synthase III family protein</fullName>
    </submittedName>
</protein>
<evidence type="ECO:0000259" key="3">
    <source>
        <dbReference type="Pfam" id="PF08541"/>
    </source>
</evidence>
<dbReference type="CDD" id="cd00827">
    <property type="entry name" value="init_cond_enzymes"/>
    <property type="match status" value="1"/>
</dbReference>
<evidence type="ECO:0000259" key="4">
    <source>
        <dbReference type="Pfam" id="PF08545"/>
    </source>
</evidence>
<proteinExistence type="predicted"/>
<keyword evidence="2" id="KW-0012">Acyltransferase</keyword>
<organism evidence="5 6">
    <name type="scientific">Actinomadura adrarensis</name>
    <dbReference type="NCBI Taxonomy" id="1819600"/>
    <lineage>
        <taxon>Bacteria</taxon>
        <taxon>Bacillati</taxon>
        <taxon>Actinomycetota</taxon>
        <taxon>Actinomycetes</taxon>
        <taxon>Streptosporangiales</taxon>
        <taxon>Thermomonosporaceae</taxon>
        <taxon>Actinomadura</taxon>
    </lineage>
</organism>
<sequence length="316" mass="33905">EQAANGYRAVRVADDDGPAIEMSVAASELAMKRATVDPGDIELIAHASVGHQGLDHFAPASYVQTKTVGGKGVALEIKQHSNGGLACLELGAAYLTARSERSAALLTTSDKFIPPAYDRYRSDRGILFGDGGTALVLSRRSGVAELLSTAVYSDGTYGAVYIGDEPWTDGTANGDKPIDLRARREQYLANNAAMLLKVVKSTTEMQRRSVQTALDDAGVTCDDITRWVFMNVGLTQVDVQFRRTFRVDPARTVWEWGREVGHIGAGDQYAGLAHLLESGQVRSGDLVLMTGMGMGFSYGSAVVRILDEPGWPDSTS</sequence>
<dbReference type="InterPro" id="IPR013747">
    <property type="entry name" value="ACP_syn_III_C"/>
</dbReference>
<dbReference type="PANTHER" id="PTHR34069:SF2">
    <property type="entry name" value="BETA-KETOACYL-[ACYL-CARRIER-PROTEIN] SYNTHASE III"/>
    <property type="match status" value="1"/>
</dbReference>
<dbReference type="PANTHER" id="PTHR34069">
    <property type="entry name" value="3-OXOACYL-[ACYL-CARRIER-PROTEIN] SYNTHASE 3"/>
    <property type="match status" value="1"/>
</dbReference>
<feature type="non-terminal residue" evidence="5">
    <location>
        <position position="1"/>
    </location>
</feature>
<name>A0ABW3CQY6_9ACTN</name>
<evidence type="ECO:0000313" key="5">
    <source>
        <dbReference type="EMBL" id="MFD0856207.1"/>
    </source>
</evidence>
<dbReference type="Gene3D" id="3.40.47.10">
    <property type="match status" value="2"/>
</dbReference>
<dbReference type="Proteomes" id="UP001597083">
    <property type="component" value="Unassembled WGS sequence"/>
</dbReference>
<accession>A0ABW3CQY6</accession>
<feature type="domain" description="Beta-ketoacyl-[acyl-carrier-protein] synthase III C-terminal" evidence="3">
    <location>
        <begin position="214"/>
        <end position="305"/>
    </location>
</feature>
<dbReference type="InterPro" id="IPR013751">
    <property type="entry name" value="ACP_syn_III_N"/>
</dbReference>
<dbReference type="Pfam" id="PF08545">
    <property type="entry name" value="ACP_syn_III"/>
    <property type="match status" value="1"/>
</dbReference>
<dbReference type="EMBL" id="JBHTIR010004011">
    <property type="protein sequence ID" value="MFD0856207.1"/>
    <property type="molecule type" value="Genomic_DNA"/>
</dbReference>
<dbReference type="Pfam" id="PF08541">
    <property type="entry name" value="ACP_syn_III_C"/>
    <property type="match status" value="1"/>
</dbReference>
<keyword evidence="1" id="KW-0808">Transferase</keyword>
<feature type="domain" description="Beta-ketoacyl-[acyl-carrier-protein] synthase III N-terminal" evidence="4">
    <location>
        <begin position="76"/>
        <end position="155"/>
    </location>
</feature>
<keyword evidence="6" id="KW-1185">Reference proteome</keyword>
<dbReference type="SUPFAM" id="SSF53901">
    <property type="entry name" value="Thiolase-like"/>
    <property type="match status" value="1"/>
</dbReference>
<comment type="caution">
    <text evidence="5">The sequence shown here is derived from an EMBL/GenBank/DDBJ whole genome shotgun (WGS) entry which is preliminary data.</text>
</comment>
<evidence type="ECO:0000256" key="2">
    <source>
        <dbReference type="ARBA" id="ARBA00023315"/>
    </source>
</evidence>